<dbReference type="AlphaFoldDB" id="A0A6M9PRJ6"/>
<dbReference type="Proteomes" id="UP000501090">
    <property type="component" value="Chromosome"/>
</dbReference>
<name>A0A6M9PRJ6_9BURK</name>
<accession>A0A6M9PRJ6</accession>
<organism evidence="3 4">
    <name type="scientific">Polynucleobacter arcticus</name>
    <dbReference type="NCBI Taxonomy" id="1743165"/>
    <lineage>
        <taxon>Bacteria</taxon>
        <taxon>Pseudomonadati</taxon>
        <taxon>Pseudomonadota</taxon>
        <taxon>Betaproteobacteria</taxon>
        <taxon>Burkholderiales</taxon>
        <taxon>Burkholderiaceae</taxon>
        <taxon>Polynucleobacter</taxon>
    </lineage>
</organism>
<feature type="signal peptide" evidence="1">
    <location>
        <begin position="1"/>
        <end position="23"/>
    </location>
</feature>
<sequence length="307" mass="32804">MKISKAYKVLLGIMLLSASTAHAQNFASQNVTVGSVSTSLNVNAINQFNTKIGSGGSFNWQDANINFNNRYQLDANSSIGLNLRDGYQDWSWSTVSGYGNQTPWKAIQSPGVGLSYFQKLDAGWSAGFSPIIDWVAENGVGTAGSATYGAIGSATKRYSKDLTIGLGTGVFRQIDKTKVFPYLLINWKIADKWTLNNPLPAGPSGGAGLELSYALADKWSVAGGAAYRSYRFRLSNSNYTPNGIGQNSFIPIFTRLSYSIDKSSSADLYLAANTGGKLSITSASGATPYSTSYQTGIAMALSLTTRF</sequence>
<dbReference type="InterPro" id="IPR046235">
    <property type="entry name" value="DUF6268"/>
</dbReference>
<feature type="domain" description="DUF6268" evidence="2">
    <location>
        <begin position="51"/>
        <end position="235"/>
    </location>
</feature>
<dbReference type="Pfam" id="PF19783">
    <property type="entry name" value="DUF6268"/>
    <property type="match status" value="1"/>
</dbReference>
<evidence type="ECO:0000313" key="3">
    <source>
        <dbReference type="EMBL" id="QKM61415.1"/>
    </source>
</evidence>
<protein>
    <recommendedName>
        <fullName evidence="2">DUF6268 domain-containing protein</fullName>
    </recommendedName>
</protein>
<evidence type="ECO:0000259" key="2">
    <source>
        <dbReference type="Pfam" id="PF19783"/>
    </source>
</evidence>
<feature type="chain" id="PRO_5027088739" description="DUF6268 domain-containing protein" evidence="1">
    <location>
        <begin position="24"/>
        <end position="307"/>
    </location>
</feature>
<keyword evidence="1" id="KW-0732">Signal</keyword>
<evidence type="ECO:0000313" key="4">
    <source>
        <dbReference type="Proteomes" id="UP000501090"/>
    </source>
</evidence>
<proteinExistence type="predicted"/>
<gene>
    <name evidence="3" type="ORF">DN92_10460</name>
</gene>
<dbReference type="RefSeq" id="WP_173961177.1">
    <property type="nucleotide sequence ID" value="NZ_CBCSCC010000001.1"/>
</dbReference>
<dbReference type="EMBL" id="CP028940">
    <property type="protein sequence ID" value="QKM61415.1"/>
    <property type="molecule type" value="Genomic_DNA"/>
</dbReference>
<reference evidence="3 4" key="1">
    <citation type="submission" date="2018-04" db="EMBL/GenBank/DDBJ databases">
        <title>Polynucleobacter sp. UK-Long2-W17 genome.</title>
        <authorList>
            <person name="Hahn M.W."/>
        </authorList>
    </citation>
    <scope>NUCLEOTIDE SEQUENCE [LARGE SCALE GENOMIC DNA]</scope>
    <source>
        <strain evidence="3 4">UK-Long2-W17</strain>
    </source>
</reference>
<keyword evidence="4" id="KW-1185">Reference proteome</keyword>
<evidence type="ECO:0000256" key="1">
    <source>
        <dbReference type="SAM" id="SignalP"/>
    </source>
</evidence>
<dbReference type="KEGG" id="pard:DN92_10460"/>